<name>A0A3N5CXZ6_9SPHN</name>
<proteinExistence type="predicted"/>
<accession>A0A3N5CXZ6</accession>
<evidence type="ECO:0000259" key="2">
    <source>
        <dbReference type="SMART" id="SM00014"/>
    </source>
</evidence>
<dbReference type="InterPro" id="IPR000326">
    <property type="entry name" value="PAP2/HPO"/>
</dbReference>
<dbReference type="EMBL" id="RPFZ01000001">
    <property type="protein sequence ID" value="RPF71509.1"/>
    <property type="molecule type" value="Genomic_DNA"/>
</dbReference>
<dbReference type="Gene3D" id="1.20.144.10">
    <property type="entry name" value="Phosphatidic acid phosphatase type 2/haloperoxidase"/>
    <property type="match status" value="1"/>
</dbReference>
<dbReference type="SMART" id="SM00014">
    <property type="entry name" value="acidPPc"/>
    <property type="match status" value="1"/>
</dbReference>
<feature type="domain" description="Phosphatidic acid phosphatase type 2/haloperoxidase" evidence="2">
    <location>
        <begin position="75"/>
        <end position="170"/>
    </location>
</feature>
<dbReference type="Proteomes" id="UP000275232">
    <property type="component" value="Unassembled WGS sequence"/>
</dbReference>
<comment type="caution">
    <text evidence="3">The sequence shown here is derived from an EMBL/GenBank/DDBJ whole genome shotgun (WGS) entry which is preliminary data.</text>
</comment>
<evidence type="ECO:0000313" key="3">
    <source>
        <dbReference type="EMBL" id="RPF71509.1"/>
    </source>
</evidence>
<dbReference type="CDD" id="cd03394">
    <property type="entry name" value="PAP2_like_5"/>
    <property type="match status" value="1"/>
</dbReference>
<dbReference type="SUPFAM" id="SSF48317">
    <property type="entry name" value="Acid phosphatase/Vanadium-dependent haloperoxidase"/>
    <property type="match status" value="1"/>
</dbReference>
<dbReference type="AlphaFoldDB" id="A0A3N5CXZ6"/>
<organism evidence="3 4">
    <name type="scientific">Aurantiacibacter spongiae</name>
    <dbReference type="NCBI Taxonomy" id="2488860"/>
    <lineage>
        <taxon>Bacteria</taxon>
        <taxon>Pseudomonadati</taxon>
        <taxon>Pseudomonadota</taxon>
        <taxon>Alphaproteobacteria</taxon>
        <taxon>Sphingomonadales</taxon>
        <taxon>Erythrobacteraceae</taxon>
        <taxon>Aurantiacibacter</taxon>
    </lineage>
</organism>
<evidence type="ECO:0000256" key="1">
    <source>
        <dbReference type="SAM" id="SignalP"/>
    </source>
</evidence>
<dbReference type="Pfam" id="PF01569">
    <property type="entry name" value="PAP2"/>
    <property type="match status" value="1"/>
</dbReference>
<protein>
    <submittedName>
        <fullName evidence="3">Phosphatase PAP2 family protein</fullName>
    </submittedName>
</protein>
<keyword evidence="4" id="KW-1185">Reference proteome</keyword>
<keyword evidence="1" id="KW-0732">Signal</keyword>
<reference evidence="3 4" key="1">
    <citation type="submission" date="2018-11" db="EMBL/GenBank/DDBJ databases">
        <title>Erythrobacter spongiae sp. nov., isolated from a marine sponge.</title>
        <authorList>
            <person name="Zhuang L."/>
            <person name="Luo L."/>
        </authorList>
    </citation>
    <scope>NUCLEOTIDE SEQUENCE [LARGE SCALE GENOMIC DNA]</scope>
    <source>
        <strain evidence="3 4">HN-E23</strain>
    </source>
</reference>
<feature type="chain" id="PRO_5017932428" evidence="1">
    <location>
        <begin position="39"/>
        <end position="196"/>
    </location>
</feature>
<gene>
    <name evidence="3" type="ORF">EG799_07690</name>
</gene>
<dbReference type="InterPro" id="IPR036938">
    <property type="entry name" value="PAP2/HPO_sf"/>
</dbReference>
<feature type="signal peptide" evidence="1">
    <location>
        <begin position="1"/>
        <end position="38"/>
    </location>
</feature>
<evidence type="ECO:0000313" key="4">
    <source>
        <dbReference type="Proteomes" id="UP000275232"/>
    </source>
</evidence>
<sequence length="196" mass="20054">MACHTPPRRKLPRMISPSGKKLAALAAPAIILAQPALADTRGDWATASDVGVGALTAWSIGVPVAEGDARGAIEAGVSISAAELAAQGLKATISERRPDGSDANSFPSGHASMAFSAATRIAERRGLSEGIPAFALAGFVGVARVQADKHYWHDVAAGAGIGVLSGILLTHARHPDRATMVWGDAHGAGVSYAMRF</sequence>